<sequence>MGIDIIPDDVYGLKKGELKLLNKIKEIYSEIDNYEGNRNCVLYLQQSVCGLKPDFILIDSFKGVCILEVKDWKIGYLKNINSHQVETIDNKTFKNPIVISNIYFNKLKDLIYNDEIFREKKEKSKKNKINTKNIENSNKFEMPPKIYSYAVFSKIKSEEIKKLEINKVLNQPPSKYITSDKISELTIDDLFDKSKDVKMSNIEFNRIRSLLCPEICICNSKQKIKDKNHNKDKYNNKKDSKLKKLSNLINLFKIINKLSSKDGIEDIIDYEKDSKELIKVLDLEQEKISKKIPNGHFMITGVPGSGKTVILLSRAVFLALNNPTWKIRILTYNRTLSEECKANLKIMCEKIGNNDILNNIEVSTFHKFAKELYYEYNKCFESEEFNNFKIKFKTESKQFWNYELPNKVLNILEDRIDTNMSLKQYDAVLIDEYQDFMNEWIKICVKSCKKYPYIDYAGKNTEGINLFLAGDRIQSIYRLNGQNWKSLGIDMRGRSKLLKSTYRTGKEHLNLGINFLMKNDELKNQVYKFYNGTNTFSVLDGNIEFLSGKNEVLNDKIKELLTKFKPEEIMILCNDNKSCEKLYYGLDSDLKKKCSFSKNLEFGYIRILTLHSSKGLESPVCVITNLSKINKPTNNVQDILNRKLIYVGITRAFEHLILHSEDFNNSYAKELRDIVLKK</sequence>
<keyword evidence="1" id="KW-0547">Nucleotide-binding</keyword>
<dbReference type="GO" id="GO:0004386">
    <property type="term" value="F:helicase activity"/>
    <property type="evidence" value="ECO:0007669"/>
    <property type="project" value="UniProtKB-KW"/>
</dbReference>
<dbReference type="InterPro" id="IPR000212">
    <property type="entry name" value="DNA_helicase_UvrD/REP"/>
</dbReference>
<evidence type="ECO:0000259" key="9">
    <source>
        <dbReference type="Pfam" id="PF00580"/>
    </source>
</evidence>
<evidence type="ECO:0000256" key="2">
    <source>
        <dbReference type="ARBA" id="ARBA00022801"/>
    </source>
</evidence>
<keyword evidence="2" id="KW-0378">Hydrolase</keyword>
<dbReference type="RefSeq" id="WP_259050677.1">
    <property type="nucleotide sequence ID" value="NZ_JANUCQ010000001.1"/>
</dbReference>
<evidence type="ECO:0000256" key="8">
    <source>
        <dbReference type="ARBA" id="ARBA00048988"/>
    </source>
</evidence>
<reference evidence="11" key="1">
    <citation type="submission" date="2022-08" db="EMBL/GenBank/DDBJ databases">
        <title>Genomic Encyclopedia of Type Strains, Phase V (KMG-V): Genome sequencing to study the core and pangenomes of soil and plant-associated prokaryotes.</title>
        <authorList>
            <person name="Whitman W."/>
        </authorList>
    </citation>
    <scope>NUCLEOTIDE SEQUENCE</scope>
    <source>
        <strain evidence="11">PS</strain>
    </source>
</reference>
<keyword evidence="12" id="KW-1185">Reference proteome</keyword>
<accession>A0ABT2EUU6</accession>
<evidence type="ECO:0000256" key="4">
    <source>
        <dbReference type="ARBA" id="ARBA00022840"/>
    </source>
</evidence>
<dbReference type="Proteomes" id="UP001140258">
    <property type="component" value="Unassembled WGS sequence"/>
</dbReference>
<evidence type="ECO:0000313" key="11">
    <source>
        <dbReference type="EMBL" id="MCS3921727.1"/>
    </source>
</evidence>
<organism evidence="11 12">
    <name type="scientific">Methanococcus voltae PS</name>
    <dbReference type="NCBI Taxonomy" id="523842"/>
    <lineage>
        <taxon>Archaea</taxon>
        <taxon>Methanobacteriati</taxon>
        <taxon>Methanobacteriota</taxon>
        <taxon>Methanomada group</taxon>
        <taxon>Methanococci</taxon>
        <taxon>Methanococcales</taxon>
        <taxon>Methanococcaceae</taxon>
        <taxon>Methanococcus</taxon>
    </lineage>
</organism>
<keyword evidence="3 11" id="KW-0347">Helicase</keyword>
<evidence type="ECO:0000256" key="3">
    <source>
        <dbReference type="ARBA" id="ARBA00022806"/>
    </source>
</evidence>
<dbReference type="Pfam" id="PF13361">
    <property type="entry name" value="UvrD_C"/>
    <property type="match status" value="1"/>
</dbReference>
<dbReference type="EC" id="5.6.2.4" evidence="7"/>
<dbReference type="InterPro" id="IPR014016">
    <property type="entry name" value="UvrD-like_ATP-bd"/>
</dbReference>
<name>A0ABT2EUU6_METVO</name>
<dbReference type="InterPro" id="IPR027417">
    <property type="entry name" value="P-loop_NTPase"/>
</dbReference>
<feature type="domain" description="UvrD-like helicase C-terminal" evidence="10">
    <location>
        <begin position="438"/>
        <end position="658"/>
    </location>
</feature>
<comment type="catalytic activity">
    <reaction evidence="6">
        <text>Couples ATP hydrolysis with the unwinding of duplex DNA by translocating in the 3'-5' direction.</text>
        <dbReference type="EC" id="5.6.2.4"/>
    </reaction>
</comment>
<comment type="catalytic activity">
    <reaction evidence="8">
        <text>ATP + H2O = ADP + phosphate + H(+)</text>
        <dbReference type="Rhea" id="RHEA:13065"/>
        <dbReference type="ChEBI" id="CHEBI:15377"/>
        <dbReference type="ChEBI" id="CHEBI:15378"/>
        <dbReference type="ChEBI" id="CHEBI:30616"/>
        <dbReference type="ChEBI" id="CHEBI:43474"/>
        <dbReference type="ChEBI" id="CHEBI:456216"/>
        <dbReference type="EC" id="5.6.2.4"/>
    </reaction>
</comment>
<evidence type="ECO:0000256" key="5">
    <source>
        <dbReference type="ARBA" id="ARBA00023235"/>
    </source>
</evidence>
<dbReference type="Gene3D" id="3.40.50.300">
    <property type="entry name" value="P-loop containing nucleotide triphosphate hydrolases"/>
    <property type="match status" value="2"/>
</dbReference>
<feature type="domain" description="UvrD-like helicase ATP-binding" evidence="9">
    <location>
        <begin position="284"/>
        <end position="401"/>
    </location>
</feature>
<evidence type="ECO:0000259" key="10">
    <source>
        <dbReference type="Pfam" id="PF13361"/>
    </source>
</evidence>
<proteinExistence type="predicted"/>
<evidence type="ECO:0000313" key="12">
    <source>
        <dbReference type="Proteomes" id="UP001140258"/>
    </source>
</evidence>
<keyword evidence="4" id="KW-0067">ATP-binding</keyword>
<keyword evidence="5" id="KW-0413">Isomerase</keyword>
<evidence type="ECO:0000256" key="6">
    <source>
        <dbReference type="ARBA" id="ARBA00034617"/>
    </source>
</evidence>
<dbReference type="PANTHER" id="PTHR11070:SF3">
    <property type="entry name" value="DNA 3'-5' HELICASE"/>
    <property type="match status" value="1"/>
</dbReference>
<dbReference type="InterPro" id="IPR014017">
    <property type="entry name" value="DNA_helicase_UvrD-like_C"/>
</dbReference>
<evidence type="ECO:0000256" key="7">
    <source>
        <dbReference type="ARBA" id="ARBA00034808"/>
    </source>
</evidence>
<comment type="caution">
    <text evidence="11">The sequence shown here is derived from an EMBL/GenBank/DDBJ whole genome shotgun (WGS) entry which is preliminary data.</text>
</comment>
<protein>
    <recommendedName>
        <fullName evidence="7">DNA 3'-5' helicase</fullName>
        <ecNumber evidence="7">5.6.2.4</ecNumber>
    </recommendedName>
</protein>
<dbReference type="SUPFAM" id="SSF52540">
    <property type="entry name" value="P-loop containing nucleoside triphosphate hydrolases"/>
    <property type="match status" value="1"/>
</dbReference>
<dbReference type="Pfam" id="PF00580">
    <property type="entry name" value="UvrD-helicase"/>
    <property type="match status" value="1"/>
</dbReference>
<evidence type="ECO:0000256" key="1">
    <source>
        <dbReference type="ARBA" id="ARBA00022741"/>
    </source>
</evidence>
<dbReference type="PANTHER" id="PTHR11070">
    <property type="entry name" value="UVRD / RECB / PCRA DNA HELICASE FAMILY MEMBER"/>
    <property type="match status" value="1"/>
</dbReference>
<gene>
    <name evidence="11" type="ORF">M2325_000400</name>
</gene>
<dbReference type="EMBL" id="JANUCQ010000001">
    <property type="protein sequence ID" value="MCS3921727.1"/>
    <property type="molecule type" value="Genomic_DNA"/>
</dbReference>